<dbReference type="Proteomes" id="UP000249334">
    <property type="component" value="Unassembled WGS sequence"/>
</dbReference>
<proteinExistence type="predicted"/>
<name>A0ABX9CB54_9ACTN</name>
<accession>A0ABX9CB54</accession>
<sequence>MKIVKKQNGRNHTYVDLDAGGERVPGVTTLAGNGLPKPALLNWAGEATAEYAVDNWDDLAKLPLSERLKKIKGGRYEKRDAASARGTEVHKLAERLIANERVTVPDAIAGYVQSCVRFLDEFDVRAVHVEAVVYSETRRHVGTLDLIADVLLPDMPKYDHIPRGEDGYARGLLDWKTTKSGIFGDVALQLAGYRHSEFLILPDGEVIDMPGVDFCAGIHIRPDGYSVVPLLCGDDVYRDFLYVKEVARVVDGLRDLVGEPIEPPTASRYALVKADEAEAVAF</sequence>
<reference evidence="1 2" key="1">
    <citation type="submission" date="2018-03" db="EMBL/GenBank/DDBJ databases">
        <title>Genomic framework for the identification of Micromonospora saelicesensis and Micromonospora noduli.</title>
        <authorList>
            <person name="Riesco R."/>
            <person name="Trujillo M.E."/>
        </authorList>
    </citation>
    <scope>NUCLEOTIDE SEQUENCE [LARGE SCALE GENOMIC DNA]</scope>
    <source>
        <strain evidence="1 2">GAR05</strain>
    </source>
</reference>
<protein>
    <recommendedName>
        <fullName evidence="3">Exonuclease</fullName>
    </recommendedName>
</protein>
<evidence type="ECO:0000313" key="1">
    <source>
        <dbReference type="EMBL" id="RAN92631.1"/>
    </source>
</evidence>
<dbReference type="EMBL" id="PXXW01000055">
    <property type="protein sequence ID" value="RAN92631.1"/>
    <property type="molecule type" value="Genomic_DNA"/>
</dbReference>
<gene>
    <name evidence="1" type="ORF">GAR05_06123</name>
</gene>
<organism evidence="1 2">
    <name type="scientific">Micromonospora saelicesensis</name>
    <dbReference type="NCBI Taxonomy" id="285676"/>
    <lineage>
        <taxon>Bacteria</taxon>
        <taxon>Bacillati</taxon>
        <taxon>Actinomycetota</taxon>
        <taxon>Actinomycetes</taxon>
        <taxon>Micromonosporales</taxon>
        <taxon>Micromonosporaceae</taxon>
        <taxon>Micromonospora</taxon>
    </lineage>
</organism>
<comment type="caution">
    <text evidence="1">The sequence shown here is derived from an EMBL/GenBank/DDBJ whole genome shotgun (WGS) entry which is preliminary data.</text>
</comment>
<evidence type="ECO:0000313" key="2">
    <source>
        <dbReference type="Proteomes" id="UP000249334"/>
    </source>
</evidence>
<evidence type="ECO:0008006" key="3">
    <source>
        <dbReference type="Google" id="ProtNLM"/>
    </source>
</evidence>
<dbReference type="RefSeq" id="WP_112672317.1">
    <property type="nucleotide sequence ID" value="NZ_PXXW01000055.1"/>
</dbReference>
<keyword evidence="2" id="KW-1185">Reference proteome</keyword>